<reference evidence="1" key="1">
    <citation type="submission" date="2021-03" db="EMBL/GenBank/DDBJ databases">
        <title>Draft genome sequence of rust myrtle Austropuccinia psidii MF-1, a brazilian biotype.</title>
        <authorList>
            <person name="Quecine M.C."/>
            <person name="Pachon D.M.R."/>
            <person name="Bonatelli M.L."/>
            <person name="Correr F.H."/>
            <person name="Franceschini L.M."/>
            <person name="Leite T.F."/>
            <person name="Margarido G.R.A."/>
            <person name="Almeida C.A."/>
            <person name="Ferrarezi J.A."/>
            <person name="Labate C.A."/>
        </authorList>
    </citation>
    <scope>NUCLEOTIDE SEQUENCE</scope>
    <source>
        <strain evidence="1">MF-1</strain>
    </source>
</reference>
<dbReference type="Proteomes" id="UP000765509">
    <property type="component" value="Unassembled WGS sequence"/>
</dbReference>
<accession>A0A9Q3PBJ3</accession>
<proteinExistence type="predicted"/>
<evidence type="ECO:0000313" key="1">
    <source>
        <dbReference type="EMBL" id="MBW0556038.1"/>
    </source>
</evidence>
<keyword evidence="2" id="KW-1185">Reference proteome</keyword>
<comment type="caution">
    <text evidence="1">The sequence shown here is derived from an EMBL/GenBank/DDBJ whole genome shotgun (WGS) entry which is preliminary data.</text>
</comment>
<dbReference type="AlphaFoldDB" id="A0A9Q3PBJ3"/>
<dbReference type="OrthoDB" id="3269001at2759"/>
<protein>
    <submittedName>
        <fullName evidence="1">Uncharacterized protein</fullName>
    </submittedName>
</protein>
<evidence type="ECO:0000313" key="2">
    <source>
        <dbReference type="Proteomes" id="UP000765509"/>
    </source>
</evidence>
<dbReference type="EMBL" id="AVOT02063280">
    <property type="protein sequence ID" value="MBW0556038.1"/>
    <property type="molecule type" value="Genomic_DNA"/>
</dbReference>
<gene>
    <name evidence="1" type="ORF">O181_095753</name>
</gene>
<organism evidence="1 2">
    <name type="scientific">Austropuccinia psidii MF-1</name>
    <dbReference type="NCBI Taxonomy" id="1389203"/>
    <lineage>
        <taxon>Eukaryota</taxon>
        <taxon>Fungi</taxon>
        <taxon>Dikarya</taxon>
        <taxon>Basidiomycota</taxon>
        <taxon>Pucciniomycotina</taxon>
        <taxon>Pucciniomycetes</taxon>
        <taxon>Pucciniales</taxon>
        <taxon>Sphaerophragmiaceae</taxon>
        <taxon>Austropuccinia</taxon>
    </lineage>
</organism>
<name>A0A9Q3PBJ3_9BASI</name>
<sequence length="260" mass="29831">MRPLYHVRSISTHYSRDRRSKRKQKPSSIYVTQDFSNWLKWFVPQNEDSIEDWKNSLVTTSDTTYDYQQSPEWEALYPKSQQNKNPTTLELAFGLFTDWFNPLSNKAAGKQVSLGVLALNCLNLPPTSLWKVKNTFISGLVPEPSQPSMVTINNILSVFINEMIQLNSGIFVQTLKYPDGSMVVVRLGCLIGDLVANHKVSGFASHSATQFCSWCKCPKAEIQQLKLGRLRQKRIVKDLKNEAERTRMVKKTNIRWSELN</sequence>